<organism evidence="4 5">
    <name type="scientific">Gracilibacillus halotolerans</name>
    <dbReference type="NCBI Taxonomy" id="74386"/>
    <lineage>
        <taxon>Bacteria</taxon>
        <taxon>Bacillati</taxon>
        <taxon>Bacillota</taxon>
        <taxon>Bacilli</taxon>
        <taxon>Bacillales</taxon>
        <taxon>Bacillaceae</taxon>
        <taxon>Gracilibacillus</taxon>
    </lineage>
</organism>
<evidence type="ECO:0000313" key="4">
    <source>
        <dbReference type="EMBL" id="MBB6512980.1"/>
    </source>
</evidence>
<evidence type="ECO:0000313" key="5">
    <source>
        <dbReference type="Proteomes" id="UP000572212"/>
    </source>
</evidence>
<evidence type="ECO:0000259" key="3">
    <source>
        <dbReference type="PROSITE" id="PS51756"/>
    </source>
</evidence>
<comment type="caution">
    <text evidence="4">The sequence shown here is derived from an EMBL/GenBank/DDBJ whole genome shotgun (WGS) entry which is preliminary data.</text>
</comment>
<keyword evidence="2" id="KW-0175">Coiled coil</keyword>
<gene>
    <name evidence="4" type="ORF">GGQ92_001769</name>
</gene>
<dbReference type="RefSeq" id="WP_184247275.1">
    <property type="nucleotide sequence ID" value="NZ_BAAACU010000042.1"/>
</dbReference>
<keyword evidence="5" id="KW-1185">Reference proteome</keyword>
<dbReference type="PROSITE" id="PS51756">
    <property type="entry name" value="LXG"/>
    <property type="match status" value="1"/>
</dbReference>
<feature type="domain" description="LXG" evidence="3">
    <location>
        <begin position="1"/>
        <end position="232"/>
    </location>
</feature>
<dbReference type="InterPro" id="IPR006829">
    <property type="entry name" value="LXG_dom"/>
</dbReference>
<dbReference type="Proteomes" id="UP000572212">
    <property type="component" value="Unassembled WGS sequence"/>
</dbReference>
<evidence type="ECO:0000256" key="2">
    <source>
        <dbReference type="SAM" id="Coils"/>
    </source>
</evidence>
<protein>
    <recommendedName>
        <fullName evidence="3">LXG domain-containing protein</fullName>
    </recommendedName>
</protein>
<dbReference type="EMBL" id="JACHON010000006">
    <property type="protein sequence ID" value="MBB6512980.1"/>
    <property type="molecule type" value="Genomic_DNA"/>
</dbReference>
<dbReference type="Pfam" id="PF04740">
    <property type="entry name" value="LXG"/>
    <property type="match status" value="1"/>
</dbReference>
<reference evidence="4 5" key="1">
    <citation type="submission" date="2020-08" db="EMBL/GenBank/DDBJ databases">
        <title>Genomic Encyclopedia of Type Strains, Phase IV (KMG-IV): sequencing the most valuable type-strain genomes for metagenomic binning, comparative biology and taxonomic classification.</title>
        <authorList>
            <person name="Goeker M."/>
        </authorList>
    </citation>
    <scope>NUCLEOTIDE SEQUENCE [LARGE SCALE GENOMIC DNA]</scope>
    <source>
        <strain evidence="4 5">DSM 11805</strain>
    </source>
</reference>
<feature type="coiled-coil region" evidence="2">
    <location>
        <begin position="157"/>
        <end position="191"/>
    </location>
</feature>
<comment type="similarity">
    <text evidence="1">In the N-terminal section; belongs to the LXG family.</text>
</comment>
<accession>A0A841RFV1</accession>
<sequence length="422" mass="46214">MKRLSNSDITTLEKDAQQYREQVLDAFYDYYQKVLSFIDSRAMKGSTGEAVFSYYGQVHLYLINKTMNVVSEISEEITRIKEEFLAYEETSDGLVDTSIVDEKRDRIRQVFRDFEAHEARLKNVESQIMGISGVSATDTDSVVTKFGQTDTVMREIVENLEQKDERISNNLTNLESRVNELKNAIIDIDNNYKTDNGFSQTKIDGIKQAEWYTEEETKELADKFIDSPFMVGSHEGNSYVSEVGMVTDLGDHTLGVSANDHGYEYSVDGNTMSVGGHYTGLEARSEIQGDLYNNTTRAQIGYAGANLEVSDTGFTADGNIGVARADADLTVGWDDWNVHASGDAGVLTADGKVRADTGGVGLNGSVSLAHAEAEGGVSLFGTDIDVGVSVGKVGGGVELAWDKIEIELNIIAGAKLSIDFPW</sequence>
<proteinExistence type="inferred from homology"/>
<name>A0A841RFV1_9BACI</name>
<evidence type="ECO:0000256" key="1">
    <source>
        <dbReference type="ARBA" id="ARBA00034117"/>
    </source>
</evidence>
<dbReference type="AlphaFoldDB" id="A0A841RFV1"/>